<name>A0AA44DJQ6_PARBF</name>
<gene>
    <name evidence="1" type="ORF">HF875_05690</name>
</gene>
<proteinExistence type="predicted"/>
<dbReference type="EMBL" id="JABAFD010000002">
    <property type="protein sequence ID" value="NME09002.1"/>
    <property type="molecule type" value="Genomic_DNA"/>
</dbReference>
<evidence type="ECO:0000313" key="1">
    <source>
        <dbReference type="EMBL" id="NME09002.1"/>
    </source>
</evidence>
<reference evidence="1 2" key="1">
    <citation type="submission" date="2020-04" db="EMBL/GenBank/DDBJ databases">
        <authorList>
            <person name="Hitch T.C.A."/>
            <person name="Wylensek D."/>
            <person name="Clavel T."/>
        </authorList>
    </citation>
    <scope>NUCLEOTIDE SEQUENCE [LARGE SCALE GENOMIC DNA]</scope>
    <source>
        <strain evidence="1 2">Med78_4-601-WT-2</strain>
    </source>
</reference>
<dbReference type="Pfam" id="PF20292">
    <property type="entry name" value="MC7"/>
    <property type="match status" value="1"/>
</dbReference>
<sequence length="77" mass="9314">MIVPNKIINYKQSIIYKMIKIMEFENSKNLKINDLYIKCSNYYDGIDEFIYSLETLYLLDKIDIDFDKGEIIYVKRD</sequence>
<evidence type="ECO:0000313" key="2">
    <source>
        <dbReference type="Proteomes" id="UP000573963"/>
    </source>
</evidence>
<dbReference type="InterPro" id="IPR046900">
    <property type="entry name" value="ABC-3C_MC7"/>
</dbReference>
<comment type="caution">
    <text evidence="1">The sequence shown here is derived from an EMBL/GenBank/DDBJ whole genome shotgun (WGS) entry which is preliminary data.</text>
</comment>
<dbReference type="RefSeq" id="WP_168931587.1">
    <property type="nucleotide sequence ID" value="NZ_JABAFD010000002.1"/>
</dbReference>
<organism evidence="1 2">
    <name type="scientific">Paraclostridium bifermentans</name>
    <name type="common">Clostridium bifermentans</name>
    <dbReference type="NCBI Taxonomy" id="1490"/>
    <lineage>
        <taxon>Bacteria</taxon>
        <taxon>Bacillati</taxon>
        <taxon>Bacillota</taxon>
        <taxon>Clostridia</taxon>
        <taxon>Peptostreptococcales</taxon>
        <taxon>Peptostreptococcaceae</taxon>
        <taxon>Paraclostridium</taxon>
    </lineage>
</organism>
<protein>
    <submittedName>
        <fullName evidence="1">Uncharacterized protein</fullName>
    </submittedName>
</protein>
<dbReference type="Proteomes" id="UP000573963">
    <property type="component" value="Unassembled WGS sequence"/>
</dbReference>
<accession>A0AA44DJQ6</accession>
<dbReference type="AlphaFoldDB" id="A0AA44DJQ6"/>